<dbReference type="GeneID" id="76996965"/>
<sequence length="93" mass="10974">MNSYCGDYARTYMIRNGQALTEDELTQHKFAGNLGHTIEFHMGEWRYFEAGNQTTLGEVRLFTFEPHIQRSDGCYGFKKEDIYYFQNVEIVML</sequence>
<dbReference type="EMBL" id="JAMDMM010000049">
    <property type="protein sequence ID" value="MCY9610124.1"/>
    <property type="molecule type" value="Genomic_DNA"/>
</dbReference>
<name>A0AAP9J2W7_PANTH</name>
<dbReference type="SUPFAM" id="SSF55920">
    <property type="entry name" value="Creatinase/aminopeptidase"/>
    <property type="match status" value="1"/>
</dbReference>
<reference evidence="1 4" key="2">
    <citation type="submission" date="2022-05" db="EMBL/GenBank/DDBJ databases">
        <title>Genome Sequencing of Bee-Associated Microbes.</title>
        <authorList>
            <person name="Dunlap C."/>
        </authorList>
    </citation>
    <scope>NUCLEOTIDE SEQUENCE [LARGE SCALE GENOMIC DNA]</scope>
    <source>
        <strain evidence="1 4">NRRL B-14613</strain>
    </source>
</reference>
<gene>
    <name evidence="2" type="ORF">FLT43_13440</name>
    <name evidence="1" type="ORF">M5W83_23490</name>
</gene>
<protein>
    <submittedName>
        <fullName evidence="2">Uncharacterized protein</fullName>
    </submittedName>
</protein>
<dbReference type="RefSeq" id="WP_087443395.1">
    <property type="nucleotide sequence ID" value="NZ_CABMNB010000033.1"/>
</dbReference>
<dbReference type="Proteomes" id="UP001209276">
    <property type="component" value="Unassembled WGS sequence"/>
</dbReference>
<evidence type="ECO:0000313" key="3">
    <source>
        <dbReference type="Proteomes" id="UP000315377"/>
    </source>
</evidence>
<evidence type="ECO:0000313" key="1">
    <source>
        <dbReference type="EMBL" id="MCY9610124.1"/>
    </source>
</evidence>
<dbReference type="AlphaFoldDB" id="A0AAP9J2W7"/>
<keyword evidence="4" id="KW-1185">Reference proteome</keyword>
<evidence type="ECO:0000313" key="2">
    <source>
        <dbReference type="EMBL" id="QDM44378.1"/>
    </source>
</evidence>
<organism evidence="2 3">
    <name type="scientific">Paenibacillus thiaminolyticus</name>
    <name type="common">Bacillus thiaminolyticus</name>
    <dbReference type="NCBI Taxonomy" id="49283"/>
    <lineage>
        <taxon>Bacteria</taxon>
        <taxon>Bacillati</taxon>
        <taxon>Bacillota</taxon>
        <taxon>Bacilli</taxon>
        <taxon>Bacillales</taxon>
        <taxon>Paenibacillaceae</taxon>
        <taxon>Paenibacillus</taxon>
    </lineage>
</organism>
<reference evidence="2 3" key="1">
    <citation type="submission" date="2019-07" db="EMBL/GenBank/DDBJ databases">
        <title>Paenibacillus thiaminolyticus NRRL B-4156.</title>
        <authorList>
            <person name="Hehnly C."/>
            <person name="Zhang L."/>
        </authorList>
    </citation>
    <scope>NUCLEOTIDE SEQUENCE [LARGE SCALE GENOMIC DNA]</scope>
    <source>
        <strain evidence="2 3">NRRL B-4156</strain>
    </source>
</reference>
<proteinExistence type="predicted"/>
<dbReference type="InterPro" id="IPR036005">
    <property type="entry name" value="Creatinase/aminopeptidase-like"/>
</dbReference>
<evidence type="ECO:0000313" key="4">
    <source>
        <dbReference type="Proteomes" id="UP001209276"/>
    </source>
</evidence>
<dbReference type="EMBL" id="CP041405">
    <property type="protein sequence ID" value="QDM44378.1"/>
    <property type="molecule type" value="Genomic_DNA"/>
</dbReference>
<dbReference type="Proteomes" id="UP000315377">
    <property type="component" value="Chromosome"/>
</dbReference>
<accession>A0AAP9J2W7</accession>